<keyword evidence="2" id="KW-1185">Reference proteome</keyword>
<comment type="caution">
    <text evidence="1">The sequence shown here is derived from an EMBL/GenBank/DDBJ whole genome shotgun (WGS) entry which is preliminary data.</text>
</comment>
<proteinExistence type="predicted"/>
<evidence type="ECO:0000313" key="1">
    <source>
        <dbReference type="EMBL" id="VDI02400.1"/>
    </source>
</evidence>
<feature type="non-terminal residue" evidence="1">
    <location>
        <position position="1"/>
    </location>
</feature>
<gene>
    <name evidence="1" type="ORF">MGAL_10B087806</name>
</gene>
<dbReference type="EMBL" id="UYJE01001476">
    <property type="protein sequence ID" value="VDI02400.1"/>
    <property type="molecule type" value="Genomic_DNA"/>
</dbReference>
<organism evidence="1 2">
    <name type="scientific">Mytilus galloprovincialis</name>
    <name type="common">Mediterranean mussel</name>
    <dbReference type="NCBI Taxonomy" id="29158"/>
    <lineage>
        <taxon>Eukaryota</taxon>
        <taxon>Metazoa</taxon>
        <taxon>Spiralia</taxon>
        <taxon>Lophotrochozoa</taxon>
        <taxon>Mollusca</taxon>
        <taxon>Bivalvia</taxon>
        <taxon>Autobranchia</taxon>
        <taxon>Pteriomorphia</taxon>
        <taxon>Mytilida</taxon>
        <taxon>Mytiloidea</taxon>
        <taxon>Mytilidae</taxon>
        <taxon>Mytilinae</taxon>
        <taxon>Mytilus</taxon>
    </lineage>
</organism>
<reference evidence="1" key="1">
    <citation type="submission" date="2018-11" db="EMBL/GenBank/DDBJ databases">
        <authorList>
            <person name="Alioto T."/>
            <person name="Alioto T."/>
        </authorList>
    </citation>
    <scope>NUCLEOTIDE SEQUENCE</scope>
</reference>
<dbReference type="Proteomes" id="UP000596742">
    <property type="component" value="Unassembled WGS sequence"/>
</dbReference>
<sequence>MIAQYISFCVYALLLRINAEEKMTIKVKVLTSSCSMNGHTDCSNRFFQLCYHNKNVCGGKMSNDCLLPPDFNQEKTNLKAVDGSSFTFIYPNK</sequence>
<evidence type="ECO:0000313" key="2">
    <source>
        <dbReference type="Proteomes" id="UP000596742"/>
    </source>
</evidence>
<dbReference type="AlphaFoldDB" id="A0A8B6CD81"/>
<name>A0A8B6CD81_MYTGA</name>
<protein>
    <submittedName>
        <fullName evidence="1">Uncharacterized protein</fullName>
    </submittedName>
</protein>
<accession>A0A8B6CD81</accession>